<accession>A0ABT7HF08</accession>
<comment type="caution">
    <text evidence="1">The sequence shown here is derived from an EMBL/GenBank/DDBJ whole genome shotgun (WGS) entry which is preliminary data.</text>
</comment>
<organism evidence="1 2">
    <name type="scientific">Marinobacter albus</name>
    <dbReference type="NCBI Taxonomy" id="3030833"/>
    <lineage>
        <taxon>Bacteria</taxon>
        <taxon>Pseudomonadati</taxon>
        <taxon>Pseudomonadota</taxon>
        <taxon>Gammaproteobacteria</taxon>
        <taxon>Pseudomonadales</taxon>
        <taxon>Marinobacteraceae</taxon>
        <taxon>Marinobacter</taxon>
    </lineage>
</organism>
<evidence type="ECO:0000313" key="2">
    <source>
        <dbReference type="Proteomes" id="UP001223547"/>
    </source>
</evidence>
<gene>
    <name evidence="1" type="ORF">QQF73_15080</name>
</gene>
<dbReference type="RefSeq" id="WP_228743558.1">
    <property type="nucleotide sequence ID" value="NZ_JASSQD010000003.1"/>
</dbReference>
<keyword evidence="2" id="KW-1185">Reference proteome</keyword>
<sequence>MSQLVLGCRWKASHKRQSILNKNLPSISPRLGYVLLALMTAKEEDEVVMEALLGLPFQFPGVAQQMIEHGVGVRGEAKLFPVVTGRLIVNVGAVKLAITQVYPNDHQSAVASKEGLHKLAETLVIVEAVTPVSGKRF</sequence>
<dbReference type="EMBL" id="JASSQD010000003">
    <property type="protein sequence ID" value="MDK9558956.1"/>
    <property type="molecule type" value="Genomic_DNA"/>
</dbReference>
<reference evidence="1 2" key="1">
    <citation type="submission" date="2023-05" db="EMBL/GenBank/DDBJ databases">
        <title>Marinobacter albus sp. nov., a marine bacterium isolated from sand in a coastal intertidal zone of huludao.</title>
        <authorList>
            <person name="Deng T."/>
        </authorList>
    </citation>
    <scope>NUCLEOTIDE SEQUENCE [LARGE SCALE GENOMIC DNA]</scope>
    <source>
        <strain evidence="1 2">M216</strain>
    </source>
</reference>
<evidence type="ECO:0000313" key="1">
    <source>
        <dbReference type="EMBL" id="MDK9558956.1"/>
    </source>
</evidence>
<protein>
    <submittedName>
        <fullName evidence="1">Uncharacterized protein</fullName>
    </submittedName>
</protein>
<dbReference type="Proteomes" id="UP001223547">
    <property type="component" value="Unassembled WGS sequence"/>
</dbReference>
<proteinExistence type="predicted"/>
<name>A0ABT7HF08_9GAMM</name>